<comment type="catalytic activity">
    <reaction evidence="20">
        <text>L-alanyl-L-lysine(out) = L-alanyl-L-lysine(in)</text>
        <dbReference type="Rhea" id="RHEA:79415"/>
        <dbReference type="ChEBI" id="CHEBI:192470"/>
    </reaction>
</comment>
<evidence type="ECO:0000256" key="19">
    <source>
        <dbReference type="ARBA" id="ARBA00044912"/>
    </source>
</evidence>
<name>A0A6N9YIH5_9ACTN</name>
<evidence type="ECO:0000256" key="22">
    <source>
        <dbReference type="ARBA" id="ARBA00044985"/>
    </source>
</evidence>
<organism evidence="28 29">
    <name type="scientific">Phytoactinopolyspora alkaliphila</name>
    <dbReference type="NCBI Taxonomy" id="1783498"/>
    <lineage>
        <taxon>Bacteria</taxon>
        <taxon>Bacillati</taxon>
        <taxon>Actinomycetota</taxon>
        <taxon>Actinomycetes</taxon>
        <taxon>Jiangellales</taxon>
        <taxon>Jiangellaceae</taxon>
        <taxon>Phytoactinopolyspora</taxon>
    </lineage>
</organism>
<evidence type="ECO:0000313" key="28">
    <source>
        <dbReference type="EMBL" id="NED94806.1"/>
    </source>
</evidence>
<dbReference type="GO" id="GO:0022857">
    <property type="term" value="F:transmembrane transporter activity"/>
    <property type="evidence" value="ECO:0007669"/>
    <property type="project" value="InterPro"/>
</dbReference>
<dbReference type="PANTHER" id="PTHR23512">
    <property type="entry name" value="MAJOR FACILITATOR SUPERFAMILY DOMAIN-CONTAINING PROTEIN 1"/>
    <property type="match status" value="1"/>
</dbReference>
<dbReference type="Gene3D" id="1.20.1250.20">
    <property type="entry name" value="MFS general substrate transporter like domains"/>
    <property type="match status" value="2"/>
</dbReference>
<comment type="catalytic activity">
    <reaction evidence="12">
        <text>L-alpha-aminoacyl-L-histidine(out) = L-alpha-aminoacyl-L-histidine(in)</text>
        <dbReference type="Rhea" id="RHEA:79375"/>
        <dbReference type="ChEBI" id="CHEBI:229967"/>
    </reaction>
</comment>
<evidence type="ECO:0000256" key="24">
    <source>
        <dbReference type="ARBA" id="ARBA00045709"/>
    </source>
</evidence>
<feature type="transmembrane region" description="Helical" evidence="26">
    <location>
        <begin position="342"/>
        <end position="368"/>
    </location>
</feature>
<evidence type="ECO:0000256" key="26">
    <source>
        <dbReference type="SAM" id="Phobius"/>
    </source>
</evidence>
<dbReference type="InterPro" id="IPR036259">
    <property type="entry name" value="MFS_trans_sf"/>
</dbReference>
<evidence type="ECO:0000259" key="27">
    <source>
        <dbReference type="PROSITE" id="PS50850"/>
    </source>
</evidence>
<evidence type="ECO:0000256" key="9">
    <source>
        <dbReference type="ARBA" id="ARBA00044876"/>
    </source>
</evidence>
<evidence type="ECO:0000256" key="5">
    <source>
        <dbReference type="ARBA" id="ARBA00022692"/>
    </source>
</evidence>
<comment type="catalytic activity">
    <reaction evidence="11">
        <text>L-alpha-aminoacyl-L-arginine(out) = L-alpha-aminoacyl-L-arginine(in)</text>
        <dbReference type="Rhea" id="RHEA:79367"/>
        <dbReference type="ChEBI" id="CHEBI:229968"/>
    </reaction>
</comment>
<evidence type="ECO:0000256" key="8">
    <source>
        <dbReference type="ARBA" id="ARBA00023228"/>
    </source>
</evidence>
<dbReference type="InterPro" id="IPR052187">
    <property type="entry name" value="MFSD1"/>
</dbReference>
<evidence type="ECO:0000256" key="15">
    <source>
        <dbReference type="ARBA" id="ARBA00044898"/>
    </source>
</evidence>
<comment type="function">
    <text evidence="24">Lysosomal dipeptide uniporter that selectively exports lysine, arginine or histidine-containing dipeptides with a net positive charge from the lysosome lumen into the cytosol. Could play a role in a specific type of protein O-glycosylation indirectly regulating macrophages migration and tissue invasion. Also essential for liver homeostasis.</text>
</comment>
<dbReference type="PANTHER" id="PTHR23512:SF3">
    <property type="entry name" value="MAJOR FACILITATOR SUPERFAMILY DOMAIN-CONTAINING PROTEIN 1"/>
    <property type="match status" value="1"/>
</dbReference>
<keyword evidence="5 26" id="KW-0812">Transmembrane</keyword>
<evidence type="ECO:0000256" key="11">
    <source>
        <dbReference type="ARBA" id="ARBA00044881"/>
    </source>
</evidence>
<comment type="catalytic activity">
    <reaction evidence="16">
        <text>L-arginyl-L-alpha-amino acid(out) = L-arginyl-L-alpha-amino acid(in)</text>
        <dbReference type="Rhea" id="RHEA:79371"/>
        <dbReference type="ChEBI" id="CHEBI:84315"/>
    </reaction>
</comment>
<protein>
    <recommendedName>
        <fullName evidence="22">Lysosomal dipeptide transporter MFSD1</fullName>
    </recommendedName>
    <alternativeName>
        <fullName evidence="23">Major facilitator superfamily domain-containing protein 1</fullName>
    </alternativeName>
</protein>
<evidence type="ECO:0000256" key="2">
    <source>
        <dbReference type="ARBA" id="ARBA00004651"/>
    </source>
</evidence>
<evidence type="ECO:0000256" key="6">
    <source>
        <dbReference type="ARBA" id="ARBA00022989"/>
    </source>
</evidence>
<comment type="catalytic activity">
    <reaction evidence="17">
        <text>L-lysyl-L-lysine(out) = L-lysyl-L-lysine(in)</text>
        <dbReference type="Rhea" id="RHEA:79403"/>
        <dbReference type="ChEBI" id="CHEBI:229956"/>
    </reaction>
</comment>
<comment type="subunit">
    <text evidence="25">Homodimer. Interacts with lysosomal protein GLMP (via lumenal domain); the interaction starts while both proteins are still in the endoplasmic reticulum and is required for stabilization of MFSD1 in lysosomes but has no direct effect on its targeting to lysosomes or transporter activity.</text>
</comment>
<feature type="transmembrane region" description="Helical" evidence="26">
    <location>
        <begin position="284"/>
        <end position="303"/>
    </location>
</feature>
<dbReference type="RefSeq" id="WP_163816858.1">
    <property type="nucleotide sequence ID" value="NZ_JAAGOB010000002.1"/>
</dbReference>
<feature type="transmembrane region" description="Helical" evidence="26">
    <location>
        <begin position="105"/>
        <end position="126"/>
    </location>
</feature>
<feature type="transmembrane region" description="Helical" evidence="26">
    <location>
        <begin position="383"/>
        <end position="402"/>
    </location>
</feature>
<dbReference type="PROSITE" id="PS50850">
    <property type="entry name" value="MFS"/>
    <property type="match status" value="1"/>
</dbReference>
<feature type="transmembrane region" description="Helical" evidence="26">
    <location>
        <begin position="7"/>
        <end position="27"/>
    </location>
</feature>
<feature type="transmembrane region" description="Helical" evidence="26">
    <location>
        <begin position="76"/>
        <end position="99"/>
    </location>
</feature>
<evidence type="ECO:0000313" key="29">
    <source>
        <dbReference type="Proteomes" id="UP000469185"/>
    </source>
</evidence>
<evidence type="ECO:0000256" key="17">
    <source>
        <dbReference type="ARBA" id="ARBA00044900"/>
    </source>
</evidence>
<comment type="caution">
    <text evidence="28">The sequence shown here is derived from an EMBL/GenBank/DDBJ whole genome shotgun (WGS) entry which is preliminary data.</text>
</comment>
<comment type="catalytic activity">
    <reaction evidence="14">
        <text>L-alpha-aminoacyl-L-lysine(out) = L-alpha-aminoacyl-L-lysine(in)</text>
        <dbReference type="Rhea" id="RHEA:79383"/>
        <dbReference type="ChEBI" id="CHEBI:229966"/>
    </reaction>
</comment>
<evidence type="ECO:0000256" key="16">
    <source>
        <dbReference type="ARBA" id="ARBA00044899"/>
    </source>
</evidence>
<sequence length="437" mass="46107">MATSRRAWVVWGVGLVAYIVAVLHRTSFGVSGLDASARFGISASVLASFVVLQLLVYAGLQVPVGVLLDQIGPRRLLIIGAAIMAAGQVVLAAAGSVPVAMGGRVLVGAGDAMTFVSVLRLVAAWFPSGRVPVMTQLTGLIGQLGQVLSAVPFVAVLHQFGWPVAYTSAASMSVLVVVLAVAAIRDAPDVRAVPIRTGVWGGAGRDLVTAWKHPGTRLGLWSHYSTGFAGIVFAMMWGFPFIVAGQGRSQALAGTLLTLMVLAGGVAGPVLGVLVTRHPLRRSWLVLGVVVANAAAWTLVIVWPGQAPIWTLVLLVLSLSLSGPGSMVAFDFARTFNPPNRLGTATGIVNVGGFTAALITILGVGIVLDIRTGGASTYELDDFRIALCVHYLIWVSGLVGILRARRLVRRRMAEHGVVVPPIREVIERRRRHRRSQT</sequence>
<evidence type="ECO:0000256" key="25">
    <source>
        <dbReference type="ARBA" id="ARBA00046376"/>
    </source>
</evidence>
<dbReference type="EMBL" id="JAAGOB010000002">
    <property type="protein sequence ID" value="NED94806.1"/>
    <property type="molecule type" value="Genomic_DNA"/>
</dbReference>
<evidence type="ECO:0000256" key="7">
    <source>
        <dbReference type="ARBA" id="ARBA00023136"/>
    </source>
</evidence>
<dbReference type="Pfam" id="PF07690">
    <property type="entry name" value="MFS_1"/>
    <property type="match status" value="1"/>
</dbReference>
<dbReference type="Proteomes" id="UP000469185">
    <property type="component" value="Unassembled WGS sequence"/>
</dbReference>
<comment type="catalytic activity">
    <reaction evidence="21">
        <text>L-lysyl-glycine(out) = L-lysyl-glycine(in)</text>
        <dbReference type="Rhea" id="RHEA:79407"/>
        <dbReference type="ChEBI" id="CHEBI:191202"/>
    </reaction>
</comment>
<dbReference type="CDD" id="cd06174">
    <property type="entry name" value="MFS"/>
    <property type="match status" value="1"/>
</dbReference>
<feature type="domain" description="Major facilitator superfamily (MFS) profile" evidence="27">
    <location>
        <begin position="10"/>
        <end position="412"/>
    </location>
</feature>
<feature type="transmembrane region" description="Helical" evidence="26">
    <location>
        <begin position="164"/>
        <end position="184"/>
    </location>
</feature>
<feature type="transmembrane region" description="Helical" evidence="26">
    <location>
        <begin position="227"/>
        <end position="245"/>
    </location>
</feature>
<comment type="catalytic activity">
    <reaction evidence="15">
        <text>L-aspartyl-L-lysine(out) = L-aspartyl-L-lysine(in)</text>
        <dbReference type="Rhea" id="RHEA:79411"/>
        <dbReference type="ChEBI" id="CHEBI:229953"/>
    </reaction>
</comment>
<feature type="transmembrane region" description="Helical" evidence="26">
    <location>
        <begin position="309"/>
        <end position="330"/>
    </location>
</feature>
<keyword evidence="6 26" id="KW-1133">Transmembrane helix</keyword>
<dbReference type="SUPFAM" id="SSF103473">
    <property type="entry name" value="MFS general substrate transporter"/>
    <property type="match status" value="1"/>
</dbReference>
<evidence type="ECO:0000256" key="18">
    <source>
        <dbReference type="ARBA" id="ARBA00044903"/>
    </source>
</evidence>
<evidence type="ECO:0000256" key="12">
    <source>
        <dbReference type="ARBA" id="ARBA00044884"/>
    </source>
</evidence>
<evidence type="ECO:0000256" key="13">
    <source>
        <dbReference type="ARBA" id="ARBA00044891"/>
    </source>
</evidence>
<dbReference type="GO" id="GO:0005765">
    <property type="term" value="C:lysosomal membrane"/>
    <property type="evidence" value="ECO:0007669"/>
    <property type="project" value="UniProtKB-SubCell"/>
</dbReference>
<evidence type="ECO:0000256" key="14">
    <source>
        <dbReference type="ARBA" id="ARBA00044893"/>
    </source>
</evidence>
<dbReference type="InterPro" id="IPR011701">
    <property type="entry name" value="MFS"/>
</dbReference>
<dbReference type="AlphaFoldDB" id="A0A6N9YIH5"/>
<keyword evidence="8" id="KW-0458">Lysosome</keyword>
<comment type="catalytic activity">
    <reaction evidence="19">
        <text>L-histidyl-L-alpha-amino acid(out) = L-histidyl-L-alpha-amino acid(in)</text>
        <dbReference type="Rhea" id="RHEA:79379"/>
        <dbReference type="ChEBI" id="CHEBI:229964"/>
    </reaction>
</comment>
<feature type="transmembrane region" description="Helical" evidence="26">
    <location>
        <begin position="39"/>
        <end position="64"/>
    </location>
</feature>
<comment type="similarity">
    <text evidence="3">Belongs to the major facilitator superfamily.</text>
</comment>
<evidence type="ECO:0000256" key="10">
    <source>
        <dbReference type="ARBA" id="ARBA00044878"/>
    </source>
</evidence>
<evidence type="ECO:0000256" key="3">
    <source>
        <dbReference type="ARBA" id="ARBA00008335"/>
    </source>
</evidence>
<evidence type="ECO:0000256" key="23">
    <source>
        <dbReference type="ARBA" id="ARBA00045018"/>
    </source>
</evidence>
<evidence type="ECO:0000256" key="20">
    <source>
        <dbReference type="ARBA" id="ARBA00044919"/>
    </source>
</evidence>
<comment type="catalytic activity">
    <reaction evidence="9">
        <text>L-lysyl-L-alanine(out) = L-lysyl-L-alanine(in)</text>
        <dbReference type="Rhea" id="RHEA:79399"/>
        <dbReference type="ChEBI" id="CHEBI:229954"/>
    </reaction>
</comment>
<comment type="catalytic activity">
    <reaction evidence="18">
        <text>L-arginyl-glycine(out) = L-arginyl-glycine(in)</text>
        <dbReference type="Rhea" id="RHEA:79391"/>
        <dbReference type="ChEBI" id="CHEBI:229955"/>
    </reaction>
</comment>
<evidence type="ECO:0000256" key="4">
    <source>
        <dbReference type="ARBA" id="ARBA00022448"/>
    </source>
</evidence>
<evidence type="ECO:0000256" key="21">
    <source>
        <dbReference type="ARBA" id="ARBA00044924"/>
    </source>
</evidence>
<evidence type="ECO:0000256" key="1">
    <source>
        <dbReference type="ARBA" id="ARBA00004155"/>
    </source>
</evidence>
<dbReference type="GO" id="GO:0005886">
    <property type="term" value="C:plasma membrane"/>
    <property type="evidence" value="ECO:0007669"/>
    <property type="project" value="UniProtKB-SubCell"/>
</dbReference>
<reference evidence="28 29" key="1">
    <citation type="submission" date="2020-02" db="EMBL/GenBank/DDBJ databases">
        <authorList>
            <person name="Li X.-J."/>
            <person name="Feng X.-M."/>
        </authorList>
    </citation>
    <scope>NUCLEOTIDE SEQUENCE [LARGE SCALE GENOMIC DNA]</scope>
    <source>
        <strain evidence="28 29">CGMCC 4.7225</strain>
    </source>
</reference>
<feature type="transmembrane region" description="Helical" evidence="26">
    <location>
        <begin position="138"/>
        <end position="158"/>
    </location>
</feature>
<comment type="catalytic activity">
    <reaction evidence="13">
        <text>L-lysyl-L-alpha-amino acid(out) = L-lysyl-L-alpha-amino acid(in)</text>
        <dbReference type="Rhea" id="RHEA:79387"/>
        <dbReference type="ChEBI" id="CHEBI:229965"/>
    </reaction>
</comment>
<feature type="transmembrane region" description="Helical" evidence="26">
    <location>
        <begin position="251"/>
        <end position="275"/>
    </location>
</feature>
<accession>A0A6N9YIH5</accession>
<comment type="catalytic activity">
    <reaction evidence="10">
        <text>L-histidyl-glycine(out) = L-histidyl-glycine(in)</text>
        <dbReference type="Rhea" id="RHEA:79395"/>
        <dbReference type="ChEBI" id="CHEBI:229957"/>
    </reaction>
</comment>
<keyword evidence="4" id="KW-0813">Transport</keyword>
<gene>
    <name evidence="28" type="ORF">G1H11_05725</name>
</gene>
<keyword evidence="7 26" id="KW-0472">Membrane</keyword>
<proteinExistence type="inferred from homology"/>
<keyword evidence="29" id="KW-1185">Reference proteome</keyword>
<comment type="subcellular location">
    <subcellularLocation>
        <location evidence="2">Cell membrane</location>
        <topology evidence="2">Multi-pass membrane protein</topology>
    </subcellularLocation>
    <subcellularLocation>
        <location evidence="1">Lysosome membrane</location>
        <topology evidence="1">Multi-pass membrane protein</topology>
    </subcellularLocation>
</comment>
<dbReference type="InterPro" id="IPR020846">
    <property type="entry name" value="MFS_dom"/>
</dbReference>